<evidence type="ECO:0000256" key="2">
    <source>
        <dbReference type="SAM" id="SignalP"/>
    </source>
</evidence>
<accession>A0A445IG14</accession>
<feature type="region of interest" description="Disordered" evidence="1">
    <location>
        <begin position="34"/>
        <end position="113"/>
    </location>
</feature>
<sequence length="113" mass="13084">MSPKYMSLFLLVILGMAFLATTSLADRRFLSVEDGHDHHHHHPPKKHWPPTTQNEPSNVENKENTEVEDGHDHHHHYPPKKHWPPTTQNEPSKVENKDGHYKPPHKKHPPSGN</sequence>
<keyword evidence="4" id="KW-1185">Reference proteome</keyword>
<protein>
    <submittedName>
        <fullName evidence="3">Uncharacterized protein</fullName>
    </submittedName>
</protein>
<proteinExistence type="predicted"/>
<name>A0A445IG14_GLYSO</name>
<dbReference type="EMBL" id="QZWG01000010">
    <property type="protein sequence ID" value="RZB85060.1"/>
    <property type="molecule type" value="Genomic_DNA"/>
</dbReference>
<gene>
    <name evidence="3" type="ORF">D0Y65_025625</name>
</gene>
<feature type="compositionally biased region" description="Basic and acidic residues" evidence="1">
    <location>
        <begin position="92"/>
        <end position="101"/>
    </location>
</feature>
<feature type="compositionally biased region" description="Basic and acidic residues" evidence="1">
    <location>
        <begin position="60"/>
        <end position="72"/>
    </location>
</feature>
<feature type="signal peptide" evidence="2">
    <location>
        <begin position="1"/>
        <end position="25"/>
    </location>
</feature>
<feature type="compositionally biased region" description="Basic residues" evidence="1">
    <location>
        <begin position="73"/>
        <end position="83"/>
    </location>
</feature>
<reference evidence="3 4" key="1">
    <citation type="submission" date="2018-09" db="EMBL/GenBank/DDBJ databases">
        <title>A high-quality reference genome of wild soybean provides a powerful tool to mine soybean genomes.</title>
        <authorList>
            <person name="Xie M."/>
            <person name="Chung C.Y.L."/>
            <person name="Li M.-W."/>
            <person name="Wong F.-L."/>
            <person name="Chan T.-F."/>
            <person name="Lam H.-M."/>
        </authorList>
    </citation>
    <scope>NUCLEOTIDE SEQUENCE [LARGE SCALE GENOMIC DNA]</scope>
    <source>
        <strain evidence="4">cv. W05</strain>
        <tissue evidence="3">Hypocotyl of etiolated seedlings</tissue>
    </source>
</reference>
<dbReference type="Proteomes" id="UP000289340">
    <property type="component" value="Chromosome 10"/>
</dbReference>
<dbReference type="SMR" id="A0A445IG14"/>
<feature type="compositionally biased region" description="Basic residues" evidence="1">
    <location>
        <begin position="38"/>
        <end position="48"/>
    </location>
</feature>
<organism evidence="3 4">
    <name type="scientific">Glycine soja</name>
    <name type="common">Wild soybean</name>
    <dbReference type="NCBI Taxonomy" id="3848"/>
    <lineage>
        <taxon>Eukaryota</taxon>
        <taxon>Viridiplantae</taxon>
        <taxon>Streptophyta</taxon>
        <taxon>Embryophyta</taxon>
        <taxon>Tracheophyta</taxon>
        <taxon>Spermatophyta</taxon>
        <taxon>Magnoliopsida</taxon>
        <taxon>eudicotyledons</taxon>
        <taxon>Gunneridae</taxon>
        <taxon>Pentapetalae</taxon>
        <taxon>rosids</taxon>
        <taxon>fabids</taxon>
        <taxon>Fabales</taxon>
        <taxon>Fabaceae</taxon>
        <taxon>Papilionoideae</taxon>
        <taxon>50 kb inversion clade</taxon>
        <taxon>NPAAA clade</taxon>
        <taxon>indigoferoid/millettioid clade</taxon>
        <taxon>Phaseoleae</taxon>
        <taxon>Glycine</taxon>
        <taxon>Glycine subgen. Soja</taxon>
    </lineage>
</organism>
<evidence type="ECO:0000256" key="1">
    <source>
        <dbReference type="SAM" id="MobiDB-lite"/>
    </source>
</evidence>
<feature type="chain" id="PRO_5019402560" evidence="2">
    <location>
        <begin position="26"/>
        <end position="113"/>
    </location>
</feature>
<evidence type="ECO:0000313" key="4">
    <source>
        <dbReference type="Proteomes" id="UP000289340"/>
    </source>
</evidence>
<evidence type="ECO:0000313" key="3">
    <source>
        <dbReference type="EMBL" id="RZB85060.1"/>
    </source>
</evidence>
<feature type="compositionally biased region" description="Basic residues" evidence="1">
    <location>
        <begin position="102"/>
        <end position="113"/>
    </location>
</feature>
<comment type="caution">
    <text evidence="3">The sequence shown here is derived from an EMBL/GenBank/DDBJ whole genome shotgun (WGS) entry which is preliminary data.</text>
</comment>
<keyword evidence="2" id="KW-0732">Signal</keyword>
<dbReference type="AlphaFoldDB" id="A0A445IG14"/>